<protein>
    <submittedName>
        <fullName evidence="3">Long-chain-fatty-acid--CoA ligase</fullName>
    </submittedName>
</protein>
<sequence length="519" mass="56254">MDADQLTVTRLLDRAADLFPDRVVVSGAERITYTDFTARVHRLAHVLDRLGVRRGQRVATLAWNGHRHLELYFAVPSSGAVLHTVNLRLTGGQIGEILRHAGDVVVFVDPDQAGLLAQALRDAPDVRSVVVLGDELPPEAGEGWLLYDRLLGDAPDTPFPMPELAETEPAATCYSSATTGRPKPVVYSHRAIYLHSMALAMADTWALSEADTVLPVVPMFHVNAWGIPFAAVWLGAGIVLPGPAPSPEDLARLIVEERVTFGAAVPTVWFGVLEHLRGIPLPDLRMLVSGGAPLPPALLGLADELDVPLVHSYGMTESTPLVLVGRTKSHLRGGPDRRLRQGTLVPGLRMSVRDESGAEVPRDGATPGELWLRGPWVAEGYGDDPRSATAFVDGWYRTGDVVNVDAEGYVKIVDRIADLVKSGGEWISTVDLENALMDHPAVVSACVVGVPHPRWTERPVAVIVPAAEVTDDELRAHLVARFPKWWLPDDFVRVAAVPLTSVGKFDKRAVRAMYPVAGR</sequence>
<dbReference type="GO" id="GO:0016877">
    <property type="term" value="F:ligase activity, forming carbon-sulfur bonds"/>
    <property type="evidence" value="ECO:0007669"/>
    <property type="project" value="UniProtKB-ARBA"/>
</dbReference>
<dbReference type="Proteomes" id="UP000331127">
    <property type="component" value="Unassembled WGS sequence"/>
</dbReference>
<evidence type="ECO:0000259" key="2">
    <source>
        <dbReference type="Pfam" id="PF13193"/>
    </source>
</evidence>
<dbReference type="Pfam" id="PF00501">
    <property type="entry name" value="AMP-binding"/>
    <property type="match status" value="1"/>
</dbReference>
<dbReference type="PANTHER" id="PTHR43767:SF11">
    <property type="entry name" value="MEDIUM-CHAIN-FATTY-ACID--COA LIGASE"/>
    <property type="match status" value="1"/>
</dbReference>
<evidence type="ECO:0000313" key="3">
    <source>
        <dbReference type="EMBL" id="GES09591.1"/>
    </source>
</evidence>
<accession>A0A5M3WQM6</accession>
<dbReference type="AlphaFoldDB" id="A0A5M3WQM6"/>
<dbReference type="SUPFAM" id="SSF56801">
    <property type="entry name" value="Acetyl-CoA synthetase-like"/>
    <property type="match status" value="1"/>
</dbReference>
<evidence type="ECO:0000313" key="4">
    <source>
        <dbReference type="Proteomes" id="UP000331127"/>
    </source>
</evidence>
<organism evidence="3 4">
    <name type="scientific">Acrocarpospora macrocephala</name>
    <dbReference type="NCBI Taxonomy" id="150177"/>
    <lineage>
        <taxon>Bacteria</taxon>
        <taxon>Bacillati</taxon>
        <taxon>Actinomycetota</taxon>
        <taxon>Actinomycetes</taxon>
        <taxon>Streptosporangiales</taxon>
        <taxon>Streptosporangiaceae</taxon>
        <taxon>Acrocarpospora</taxon>
    </lineage>
</organism>
<comment type="caution">
    <text evidence="3">The sequence shown here is derived from an EMBL/GenBank/DDBJ whole genome shotgun (WGS) entry which is preliminary data.</text>
</comment>
<keyword evidence="3" id="KW-0436">Ligase</keyword>
<dbReference type="Gene3D" id="3.30.300.30">
    <property type="match status" value="1"/>
</dbReference>
<reference evidence="3 4" key="1">
    <citation type="submission" date="2019-10" db="EMBL/GenBank/DDBJ databases">
        <title>Whole genome shotgun sequence of Acrocarpospora macrocephala NBRC 16266.</title>
        <authorList>
            <person name="Ichikawa N."/>
            <person name="Kimura A."/>
            <person name="Kitahashi Y."/>
            <person name="Komaki H."/>
            <person name="Oguchi A."/>
        </authorList>
    </citation>
    <scope>NUCLEOTIDE SEQUENCE [LARGE SCALE GENOMIC DNA]</scope>
    <source>
        <strain evidence="3 4">NBRC 16266</strain>
    </source>
</reference>
<name>A0A5M3WQM6_9ACTN</name>
<evidence type="ECO:0000259" key="1">
    <source>
        <dbReference type="Pfam" id="PF00501"/>
    </source>
</evidence>
<dbReference type="InterPro" id="IPR000873">
    <property type="entry name" value="AMP-dep_synth/lig_dom"/>
</dbReference>
<dbReference type="RefSeq" id="WP_155355117.1">
    <property type="nucleotide sequence ID" value="NZ_BAAAHL010000040.1"/>
</dbReference>
<dbReference type="InterPro" id="IPR042099">
    <property type="entry name" value="ANL_N_sf"/>
</dbReference>
<feature type="domain" description="AMP-dependent synthetase/ligase" evidence="1">
    <location>
        <begin position="13"/>
        <end position="381"/>
    </location>
</feature>
<dbReference type="OrthoDB" id="9803968at2"/>
<dbReference type="Pfam" id="PF13193">
    <property type="entry name" value="AMP-binding_C"/>
    <property type="match status" value="1"/>
</dbReference>
<keyword evidence="4" id="KW-1185">Reference proteome</keyword>
<gene>
    <name evidence="3" type="primary">alkK</name>
    <name evidence="3" type="ORF">Amac_031870</name>
</gene>
<dbReference type="InterPro" id="IPR025110">
    <property type="entry name" value="AMP-bd_C"/>
</dbReference>
<dbReference type="InterPro" id="IPR045851">
    <property type="entry name" value="AMP-bd_C_sf"/>
</dbReference>
<proteinExistence type="predicted"/>
<dbReference type="NCBIfam" id="NF004837">
    <property type="entry name" value="PRK06187.1"/>
    <property type="match status" value="1"/>
</dbReference>
<dbReference type="InterPro" id="IPR050237">
    <property type="entry name" value="ATP-dep_AMP-bd_enzyme"/>
</dbReference>
<dbReference type="EMBL" id="BLAE01000016">
    <property type="protein sequence ID" value="GES09591.1"/>
    <property type="molecule type" value="Genomic_DNA"/>
</dbReference>
<dbReference type="Gene3D" id="3.40.50.12780">
    <property type="entry name" value="N-terminal domain of ligase-like"/>
    <property type="match status" value="1"/>
</dbReference>
<dbReference type="PANTHER" id="PTHR43767">
    <property type="entry name" value="LONG-CHAIN-FATTY-ACID--COA LIGASE"/>
    <property type="match status" value="1"/>
</dbReference>
<feature type="domain" description="AMP-binding enzyme C-terminal" evidence="2">
    <location>
        <begin position="432"/>
        <end position="504"/>
    </location>
</feature>